<keyword evidence="2" id="KW-0832">Ubl conjugation</keyword>
<evidence type="ECO:0000256" key="4">
    <source>
        <dbReference type="RuleBase" id="RU003829"/>
    </source>
</evidence>
<dbReference type="SMART" id="SM00884">
    <property type="entry name" value="Cullin_Nedd8"/>
    <property type="match status" value="1"/>
</dbReference>
<organism evidence="6 7">
    <name type="scientific">Myxozyma melibiosi</name>
    <dbReference type="NCBI Taxonomy" id="54550"/>
    <lineage>
        <taxon>Eukaryota</taxon>
        <taxon>Fungi</taxon>
        <taxon>Dikarya</taxon>
        <taxon>Ascomycota</taxon>
        <taxon>Saccharomycotina</taxon>
        <taxon>Lipomycetes</taxon>
        <taxon>Lipomycetales</taxon>
        <taxon>Lipomycetaceae</taxon>
        <taxon>Myxozyma</taxon>
    </lineage>
</organism>
<name>A0ABR1FDR5_9ASCO</name>
<comment type="caution">
    <text evidence="6">The sequence shown here is derived from an EMBL/GenBank/DDBJ whole genome shotgun (WGS) entry which is preliminary data.</text>
</comment>
<reference evidence="6 7" key="1">
    <citation type="submission" date="2024-03" db="EMBL/GenBank/DDBJ databases">
        <title>Genome-scale model development and genomic sequencing of the oleaginous clade Lipomyces.</title>
        <authorList>
            <consortium name="Lawrence Berkeley National Laboratory"/>
            <person name="Czajka J.J."/>
            <person name="Han Y."/>
            <person name="Kim J."/>
            <person name="Mondo S.J."/>
            <person name="Hofstad B.A."/>
            <person name="Robles A."/>
            <person name="Haridas S."/>
            <person name="Riley R."/>
            <person name="LaButti K."/>
            <person name="Pangilinan J."/>
            <person name="Andreopoulos W."/>
            <person name="Lipzen A."/>
            <person name="Yan J."/>
            <person name="Wang M."/>
            <person name="Ng V."/>
            <person name="Grigoriev I.V."/>
            <person name="Spatafora J.W."/>
            <person name="Magnuson J.K."/>
            <person name="Baker S.E."/>
            <person name="Pomraning K.R."/>
        </authorList>
    </citation>
    <scope>NUCLEOTIDE SEQUENCE [LARGE SCALE GENOMIC DNA]</scope>
    <source>
        <strain evidence="6 7">Phaff 52-87</strain>
    </source>
</reference>
<accession>A0ABR1FDR5</accession>
<dbReference type="Gene3D" id="3.30.230.130">
    <property type="entry name" value="Cullin, Chain C, Domain 2"/>
    <property type="match status" value="1"/>
</dbReference>
<dbReference type="SMART" id="SM00182">
    <property type="entry name" value="CULLIN"/>
    <property type="match status" value="1"/>
</dbReference>
<dbReference type="Gene3D" id="1.10.10.10">
    <property type="entry name" value="Winged helix-like DNA-binding domain superfamily/Winged helix DNA-binding domain"/>
    <property type="match status" value="1"/>
</dbReference>
<evidence type="ECO:0000256" key="1">
    <source>
        <dbReference type="ARBA" id="ARBA00006019"/>
    </source>
</evidence>
<evidence type="ECO:0000256" key="2">
    <source>
        <dbReference type="ARBA" id="ARBA00022843"/>
    </source>
</evidence>
<dbReference type="InterPro" id="IPR016157">
    <property type="entry name" value="Cullin_CS"/>
</dbReference>
<proteinExistence type="inferred from homology"/>
<dbReference type="SUPFAM" id="SSF74788">
    <property type="entry name" value="Cullin repeat-like"/>
    <property type="match status" value="1"/>
</dbReference>
<dbReference type="Pfam" id="PF26557">
    <property type="entry name" value="Cullin_AB"/>
    <property type="match status" value="1"/>
</dbReference>
<dbReference type="InterPro" id="IPR036388">
    <property type="entry name" value="WH-like_DNA-bd_sf"/>
</dbReference>
<dbReference type="InterPro" id="IPR016159">
    <property type="entry name" value="Cullin_repeat-like_dom_sf"/>
</dbReference>
<dbReference type="GeneID" id="90040540"/>
<dbReference type="PROSITE" id="PS01256">
    <property type="entry name" value="CULLIN_1"/>
    <property type="match status" value="1"/>
</dbReference>
<evidence type="ECO:0000256" key="3">
    <source>
        <dbReference type="PROSITE-ProRule" id="PRU00330"/>
    </source>
</evidence>
<dbReference type="Pfam" id="PF10557">
    <property type="entry name" value="Cullin_Nedd8"/>
    <property type="match status" value="1"/>
</dbReference>
<dbReference type="PANTHER" id="PTHR11932">
    <property type="entry name" value="CULLIN"/>
    <property type="match status" value="1"/>
</dbReference>
<dbReference type="InterPro" id="IPR016158">
    <property type="entry name" value="Cullin_homology"/>
</dbReference>
<dbReference type="InterPro" id="IPR036317">
    <property type="entry name" value="Cullin_homology_sf"/>
</dbReference>
<comment type="similarity">
    <text evidence="1 3 4">Belongs to the cullin family.</text>
</comment>
<feature type="domain" description="Cullin family profile" evidence="5">
    <location>
        <begin position="363"/>
        <end position="597"/>
    </location>
</feature>
<dbReference type="SUPFAM" id="SSF75632">
    <property type="entry name" value="Cullin homology domain"/>
    <property type="match status" value="1"/>
</dbReference>
<dbReference type="PROSITE" id="PS50069">
    <property type="entry name" value="CULLIN_2"/>
    <property type="match status" value="1"/>
</dbReference>
<dbReference type="InterPro" id="IPR019559">
    <property type="entry name" value="Cullin_neddylation_domain"/>
</dbReference>
<dbReference type="InterPro" id="IPR059120">
    <property type="entry name" value="Cullin-like_AB"/>
</dbReference>
<dbReference type="InterPro" id="IPR045093">
    <property type="entry name" value="Cullin"/>
</dbReference>
<dbReference type="InterPro" id="IPR036390">
    <property type="entry name" value="WH_DNA-bd_sf"/>
</dbReference>
<sequence>MKIYTAIYQFCTATRPTQQIGTPQAARGAQLLGADLYNNLVEYLKRHLSKIRAEASEYADEYLIKYYIRTWNRYTTGARYLNHIFEYLNRHWVKRERDEGRRNIYDVNTLCLVKWRTEFFDSIQGDLMDAVKKLIENQRNGETIENADIKSVVGSFVSLGLDEHDAKKVSLAVYKTYFEAPFIAATEAYYKDESSRFLAENSVVEYMKKAESRLQEEAGRVQLYLHQSTEKTLMRTCEAVLISDHAHLLRDEFLKLLEVDRQDDLKRMFSLLSHINDGLVPLRTKFETYVRKQGLDAIEKLASLEGDNLEPKSYVTTLLDVYRQYSHLVKYAFNNDADFVKSLDNACREFINRNKVCATSSSKSPELLAKYSDSLLKKSGKAAEDSDIETKLSDIMTVFKYVDDKDVFNKFYTRMLSRRLVHGTSASEDAEATMLSKLQEVCGTDYVMKLQSMFSDMRTSSDLQNEFKEVLANAGDNENPIDFSILVLSSGHWPLSAVDTPFNVPDELIKPYERFQPFYDQKHQSRKLNWLWNLSKGELKVNYVKGPSRVGYTFQVSTFQMAILLPYNKGDSYSFEQLSQITGLTREYLINSLVPLVKARVLTLGGGEIGDAGSKYTLNMDFKNKKVRVNLNIPVKAEHKQETEATHKNIEEDRKMLTQSAIVRIMKARKQLKHVVLVQETIAQVKSRFTPKIPDIKKCIDFLIDKEYLERIDGDKYQYLA</sequence>
<keyword evidence="7" id="KW-1185">Reference proteome</keyword>
<dbReference type="Proteomes" id="UP001498771">
    <property type="component" value="Unassembled WGS sequence"/>
</dbReference>
<protein>
    <submittedName>
        <fullName evidence="6">Cullin</fullName>
    </submittedName>
</protein>
<evidence type="ECO:0000313" key="6">
    <source>
        <dbReference type="EMBL" id="KAK7207998.1"/>
    </source>
</evidence>
<evidence type="ECO:0000259" key="5">
    <source>
        <dbReference type="PROSITE" id="PS50069"/>
    </source>
</evidence>
<dbReference type="SUPFAM" id="SSF46785">
    <property type="entry name" value="Winged helix' DNA-binding domain"/>
    <property type="match status" value="1"/>
</dbReference>
<dbReference type="InterPro" id="IPR001373">
    <property type="entry name" value="Cullin_N"/>
</dbReference>
<dbReference type="RefSeq" id="XP_064771031.1">
    <property type="nucleotide sequence ID" value="XM_064915028.1"/>
</dbReference>
<evidence type="ECO:0000313" key="7">
    <source>
        <dbReference type="Proteomes" id="UP001498771"/>
    </source>
</evidence>
<dbReference type="EMBL" id="JBBJBU010000001">
    <property type="protein sequence ID" value="KAK7207998.1"/>
    <property type="molecule type" value="Genomic_DNA"/>
</dbReference>
<gene>
    <name evidence="6" type="ORF">BZA70DRAFT_32378</name>
</gene>
<dbReference type="Gene3D" id="1.20.1310.10">
    <property type="entry name" value="Cullin Repeats"/>
    <property type="match status" value="4"/>
</dbReference>
<dbReference type="Pfam" id="PF00888">
    <property type="entry name" value="Cullin"/>
    <property type="match status" value="1"/>
</dbReference>